<evidence type="ECO:0000313" key="3">
    <source>
        <dbReference type="Proteomes" id="UP001204142"/>
    </source>
</evidence>
<proteinExistence type="predicted"/>
<evidence type="ECO:0000313" key="2">
    <source>
        <dbReference type="EMBL" id="MCQ8895787.1"/>
    </source>
</evidence>
<organism evidence="2 3">
    <name type="scientific">Limnobacter humi</name>
    <dbReference type="NCBI Taxonomy" id="1778671"/>
    <lineage>
        <taxon>Bacteria</taxon>
        <taxon>Pseudomonadati</taxon>
        <taxon>Pseudomonadota</taxon>
        <taxon>Betaproteobacteria</taxon>
        <taxon>Burkholderiales</taxon>
        <taxon>Burkholderiaceae</taxon>
        <taxon>Limnobacter</taxon>
    </lineage>
</organism>
<dbReference type="EMBL" id="JANIGO010000001">
    <property type="protein sequence ID" value="MCQ8895787.1"/>
    <property type="molecule type" value="Genomic_DNA"/>
</dbReference>
<dbReference type="PANTHER" id="PTHR42059:SF1">
    <property type="entry name" value="TNT DOMAIN-CONTAINING PROTEIN"/>
    <property type="match status" value="1"/>
</dbReference>
<feature type="domain" description="TNT" evidence="1">
    <location>
        <begin position="33"/>
        <end position="126"/>
    </location>
</feature>
<keyword evidence="3" id="KW-1185">Reference proteome</keyword>
<dbReference type="Proteomes" id="UP001204142">
    <property type="component" value="Unassembled WGS sequence"/>
</dbReference>
<gene>
    <name evidence="2" type="ORF">NQT62_04945</name>
</gene>
<protein>
    <submittedName>
        <fullName evidence="2">TNT domain-containing protein</fullName>
    </submittedName>
</protein>
<dbReference type="InterPro" id="IPR053024">
    <property type="entry name" value="Fungal_surface_NADase"/>
</dbReference>
<reference evidence="2 3" key="1">
    <citation type="submission" date="2022-07" db="EMBL/GenBank/DDBJ databases">
        <authorList>
            <person name="Xamxidin M."/>
            <person name="Wu M."/>
        </authorList>
    </citation>
    <scope>NUCLEOTIDE SEQUENCE [LARGE SCALE GENOMIC DNA]</scope>
    <source>
        <strain evidence="2 3">NBRC 111650</strain>
    </source>
</reference>
<evidence type="ECO:0000259" key="1">
    <source>
        <dbReference type="Pfam" id="PF14021"/>
    </source>
</evidence>
<name>A0ABT1WE34_9BURK</name>
<dbReference type="InterPro" id="IPR025331">
    <property type="entry name" value="TNT"/>
</dbReference>
<comment type="caution">
    <text evidence="2">The sequence shown here is derived from an EMBL/GenBank/DDBJ whole genome shotgun (WGS) entry which is preliminary data.</text>
</comment>
<dbReference type="Pfam" id="PF14021">
    <property type="entry name" value="TNT"/>
    <property type="match status" value="1"/>
</dbReference>
<sequence>MDPWGLSSKDGCQLQLYWPPNRGFIGAPSKGSLLEGYEISRYGGFVDESGVFHDFGTFVAPRDVPYPMRALPPGTDQKPFSVYRVVKEIHNVPSGPAASYFGEIGGGIQHELPMPIEKLIESGHVELLQRSFFGK</sequence>
<dbReference type="PANTHER" id="PTHR42059">
    <property type="entry name" value="TNT DOMAIN-CONTAINING PROTEIN"/>
    <property type="match status" value="1"/>
</dbReference>
<accession>A0ABT1WE34</accession>